<gene>
    <name evidence="2" type="ORF">UFOPK3516_01359</name>
</gene>
<keyword evidence="1" id="KW-0812">Transmembrane</keyword>
<protein>
    <submittedName>
        <fullName evidence="2">Unannotated protein</fullName>
    </submittedName>
</protein>
<dbReference type="EMBL" id="CAFBMB010000141">
    <property type="protein sequence ID" value="CAB4908843.1"/>
    <property type="molecule type" value="Genomic_DNA"/>
</dbReference>
<proteinExistence type="predicted"/>
<keyword evidence="1" id="KW-0472">Membrane</keyword>
<dbReference type="AlphaFoldDB" id="A0A6J7GX70"/>
<feature type="transmembrane region" description="Helical" evidence="1">
    <location>
        <begin position="54"/>
        <end position="75"/>
    </location>
</feature>
<name>A0A6J7GX70_9ZZZZ</name>
<evidence type="ECO:0000313" key="2">
    <source>
        <dbReference type="EMBL" id="CAB4908843.1"/>
    </source>
</evidence>
<accession>A0A6J7GX70</accession>
<sequence length="264" mass="28728">MDLALSSMQQFLTLHLWFQLLIVAIPLVAVSVYFTYRAVKRNLEERGNDNVATVVMRFVGAAFVFLGAFAIVTAWQASSIGIDDVQKEFSSLTALAQDTRSVTTEESVSLRDKLIAYAREAATIELSQAPTLRTSPRATELVFEISQTVTRLVDTGVLSPSLADSLVSDFNDFKNARNARLAHTGDLLPDSLMWSLLLIGVIMVATSAIYPSGPSRSIKWVQSMAILAVVITILGVVFAIESGDLSNEKFLHPARTFLSSNPAG</sequence>
<reference evidence="2" key="1">
    <citation type="submission" date="2020-05" db="EMBL/GenBank/DDBJ databases">
        <authorList>
            <person name="Chiriac C."/>
            <person name="Salcher M."/>
            <person name="Ghai R."/>
            <person name="Kavagutti S V."/>
        </authorList>
    </citation>
    <scope>NUCLEOTIDE SEQUENCE</scope>
</reference>
<feature type="transmembrane region" description="Helical" evidence="1">
    <location>
        <begin position="223"/>
        <end position="240"/>
    </location>
</feature>
<feature type="transmembrane region" description="Helical" evidence="1">
    <location>
        <begin position="192"/>
        <end position="211"/>
    </location>
</feature>
<feature type="transmembrane region" description="Helical" evidence="1">
    <location>
        <begin position="12"/>
        <end position="34"/>
    </location>
</feature>
<organism evidence="2">
    <name type="scientific">freshwater metagenome</name>
    <dbReference type="NCBI Taxonomy" id="449393"/>
    <lineage>
        <taxon>unclassified sequences</taxon>
        <taxon>metagenomes</taxon>
        <taxon>ecological metagenomes</taxon>
    </lineage>
</organism>
<evidence type="ECO:0000256" key="1">
    <source>
        <dbReference type="SAM" id="Phobius"/>
    </source>
</evidence>
<dbReference type="InterPro" id="IPR025333">
    <property type="entry name" value="DUF4239"/>
</dbReference>
<dbReference type="Pfam" id="PF14023">
    <property type="entry name" value="Bestrophin-like"/>
    <property type="match status" value="1"/>
</dbReference>
<keyword evidence="1" id="KW-1133">Transmembrane helix</keyword>